<gene>
    <name evidence="8" type="ORF">PBIL07802_LOCUS30972</name>
</gene>
<dbReference type="GO" id="GO:0098855">
    <property type="term" value="C:HCN channel complex"/>
    <property type="evidence" value="ECO:0007669"/>
    <property type="project" value="TreeGrafter"/>
</dbReference>
<dbReference type="Gene3D" id="1.10.287.630">
    <property type="entry name" value="Helix hairpin bin"/>
    <property type="match status" value="1"/>
</dbReference>
<name>A0A7S3GJV2_9EUKA</name>
<dbReference type="GO" id="GO:0035725">
    <property type="term" value="P:sodium ion transmembrane transport"/>
    <property type="evidence" value="ECO:0007669"/>
    <property type="project" value="TreeGrafter"/>
</dbReference>
<accession>A0A7S3GJV2</accession>
<keyword evidence="4 6" id="KW-0472">Membrane</keyword>
<feature type="region of interest" description="Disordered" evidence="5">
    <location>
        <begin position="1"/>
        <end position="24"/>
    </location>
</feature>
<proteinExistence type="predicted"/>
<feature type="transmembrane region" description="Helical" evidence="6">
    <location>
        <begin position="983"/>
        <end position="1004"/>
    </location>
</feature>
<evidence type="ECO:0000256" key="2">
    <source>
        <dbReference type="ARBA" id="ARBA00022692"/>
    </source>
</evidence>
<comment type="subcellular location">
    <subcellularLocation>
        <location evidence="1">Membrane</location>
        <topology evidence="1">Multi-pass membrane protein</topology>
    </subcellularLocation>
</comment>
<evidence type="ECO:0000256" key="6">
    <source>
        <dbReference type="SAM" id="Phobius"/>
    </source>
</evidence>
<feature type="compositionally biased region" description="Polar residues" evidence="5">
    <location>
        <begin position="472"/>
        <end position="482"/>
    </location>
</feature>
<evidence type="ECO:0000313" key="8">
    <source>
        <dbReference type="EMBL" id="CAE0268622.1"/>
    </source>
</evidence>
<evidence type="ECO:0000256" key="5">
    <source>
        <dbReference type="SAM" id="MobiDB-lite"/>
    </source>
</evidence>
<feature type="compositionally biased region" description="Basic and acidic residues" evidence="5">
    <location>
        <begin position="692"/>
        <end position="706"/>
    </location>
</feature>
<evidence type="ECO:0000256" key="4">
    <source>
        <dbReference type="ARBA" id="ARBA00023136"/>
    </source>
</evidence>
<dbReference type="PANTHER" id="PTHR45689">
    <property type="entry name" value="I[[H]] CHANNEL, ISOFORM E"/>
    <property type="match status" value="1"/>
</dbReference>
<keyword evidence="3 6" id="KW-1133">Transmembrane helix</keyword>
<dbReference type="InterPro" id="IPR005821">
    <property type="entry name" value="Ion_trans_dom"/>
</dbReference>
<feature type="transmembrane region" description="Helical" evidence="6">
    <location>
        <begin position="1112"/>
        <end position="1133"/>
    </location>
</feature>
<dbReference type="SUPFAM" id="SSF81324">
    <property type="entry name" value="Voltage-gated potassium channels"/>
    <property type="match status" value="1"/>
</dbReference>
<feature type="region of interest" description="Disordered" evidence="5">
    <location>
        <begin position="349"/>
        <end position="398"/>
    </location>
</feature>
<protein>
    <recommendedName>
        <fullName evidence="7">Ion transport domain-containing protein</fullName>
    </recommendedName>
</protein>
<dbReference type="AlphaFoldDB" id="A0A7S3GJV2"/>
<dbReference type="Gene3D" id="1.10.287.70">
    <property type="match status" value="1"/>
</dbReference>
<dbReference type="Pfam" id="PF00520">
    <property type="entry name" value="Ion_trans"/>
    <property type="match status" value="1"/>
</dbReference>
<feature type="transmembrane region" description="Helical" evidence="6">
    <location>
        <begin position="841"/>
        <end position="860"/>
    </location>
</feature>
<dbReference type="SUPFAM" id="SSF51206">
    <property type="entry name" value="cAMP-binding domain-like"/>
    <property type="match status" value="1"/>
</dbReference>
<keyword evidence="2 6" id="KW-0812">Transmembrane</keyword>
<feature type="compositionally biased region" description="Acidic residues" evidence="5">
    <location>
        <begin position="360"/>
        <end position="375"/>
    </location>
</feature>
<dbReference type="EMBL" id="HBIB01047117">
    <property type="protein sequence ID" value="CAE0268622.1"/>
    <property type="molecule type" value="Transcribed_RNA"/>
</dbReference>
<feature type="compositionally biased region" description="Basic and acidic residues" evidence="5">
    <location>
        <begin position="427"/>
        <end position="442"/>
    </location>
</feature>
<feature type="compositionally biased region" description="Low complexity" evidence="5">
    <location>
        <begin position="234"/>
        <end position="243"/>
    </location>
</feature>
<dbReference type="PANTHER" id="PTHR45689:SF13">
    <property type="entry name" value="CYCLIC NUCLEOTIDE-BINDING DOMAIN-CONTAINING PROTEIN"/>
    <property type="match status" value="1"/>
</dbReference>
<feature type="compositionally biased region" description="Basic residues" evidence="5">
    <location>
        <begin position="443"/>
        <end position="453"/>
    </location>
</feature>
<sequence>MAGSSEIDAGSDALSLSSSPSVEKPIRAESSALKVVQKSEFRTDNSLHDLLMAGESTLRRAKEDSADLLKETLSHVSHSSKTVEELEALAFGSFGRKGKVKSLKEMTNSVSEHTEQSLLQDTNAILDQLAEVDGKGALDANSAGARRPSYSRGGSKVALEKATTSAQQRDEKKVKKPRRSRRIAPEDDVMNSLSSPRGGSTDGEVVARSRSGSLVSNPFPEIPAGRGTNVSSLGGSSQGAKSGESGEGSGSGSDAEWSRGRKKKSGGSMKSKMHGSALFAVVKEEAAPSELEASPTFKPRISVEESGNQLSAAGGHRATPNMRRLSRSFSSTIAVAGADGHIRHLDATNAGASFRRTSGDDEGSGDEGSDEEDGESSANEKGEEGAIKEEGQRKSVLASARIKAKVLARLSRSLNAGADGEGGSGDDESHTEEMDTRSERLGKTKKRVRRRNVATRGSGSRDSAGDGRKLSRQQSDYVSTKKSLAGPLNSLMGDRGGQGQAAQQKVGINQTNGGVMIPPAMQFVPVYDPRTGYYTLAAAPTSGPSVVIDHATGLTSTEVAGGLGGAGGPRLRSFGVGGLSVPAAPSTDSPVVAAGGFQPRFRDLKRPPSAAAALLREEREETGVQVRASRRDEAATGSHPLEANPTRTSEKVDYASGGGLHPGMRGDMAVAGIHQPGGTATSSSLFPPGRLSHGDGEEPTEARLNESDVEGAPVSPSKLTDAIGNLDLTAVQKGARKERRGSAMGSHVMASIFASKIKGRLRKRKQAKLEEKKTWKSKAGMVGKVIYALKNARLDLYEKKGPESTEEFFNRIQRLARMDQLYSRHKYIILPNSRFRRNWEFLIFFLVLYSSLVIPYRIGFAMADNLVMQVFEYSMSLFFIADIVINFRTAYMKKETLVTEPKLIARKYVMSPMFYTDLLASLPFDLLSLISSFSAGSETRILSIFRLPRILRLSKGFSSQNKDSVDKLFQRIPGYVKQTAKMLMYLLLITHWMACVGALVGLTFELPSDEETDSILLAVETSITPEGLLNQTLYFASRTLHITENLNYIGRDPSTPFYANLAVNDFEHMQSNTTMNVELETYLKSLLFAFASLSSIGAQLQPYNQMQMMVTFLIMIVSIFAYALVIGTFTSIMQNFGAAERRFQEHQSQVEEYLSFRDIPDPIKERTRHYLESLWIRQRGMDETGILNELTLSLRTDISSHLHRNILESIPLFKVRQRPKLSLSSLLLPFRRLLREATPTLLLTTQCAYVAQIHLIVHLHTPSLPRVILVFFVWLSTY</sequence>
<organism evidence="8">
    <name type="scientific">Palpitomonas bilix</name>
    <dbReference type="NCBI Taxonomy" id="652834"/>
    <lineage>
        <taxon>Eukaryota</taxon>
        <taxon>Eukaryota incertae sedis</taxon>
    </lineage>
</organism>
<feature type="region of interest" description="Disordered" evidence="5">
    <location>
        <begin position="415"/>
        <end position="504"/>
    </location>
</feature>
<feature type="domain" description="Ion transport" evidence="7">
    <location>
        <begin position="837"/>
        <end position="1137"/>
    </location>
</feature>
<feature type="compositionally biased region" description="Low complexity" evidence="5">
    <location>
        <begin position="8"/>
        <end position="21"/>
    </location>
</feature>
<dbReference type="GO" id="GO:0003254">
    <property type="term" value="P:regulation of membrane depolarization"/>
    <property type="evidence" value="ECO:0007669"/>
    <property type="project" value="TreeGrafter"/>
</dbReference>
<feature type="region of interest" description="Disordered" evidence="5">
    <location>
        <begin position="615"/>
        <end position="720"/>
    </location>
</feature>
<evidence type="ECO:0000259" key="7">
    <source>
        <dbReference type="Pfam" id="PF00520"/>
    </source>
</evidence>
<dbReference type="GO" id="GO:0005249">
    <property type="term" value="F:voltage-gated potassium channel activity"/>
    <property type="evidence" value="ECO:0007669"/>
    <property type="project" value="TreeGrafter"/>
</dbReference>
<dbReference type="InterPro" id="IPR018490">
    <property type="entry name" value="cNMP-bd_dom_sf"/>
</dbReference>
<dbReference type="InterPro" id="IPR051413">
    <property type="entry name" value="K/Na_HCN_channel"/>
</dbReference>
<feature type="region of interest" description="Disordered" evidence="5">
    <location>
        <begin position="139"/>
        <end position="273"/>
    </location>
</feature>
<feature type="region of interest" description="Disordered" evidence="5">
    <location>
        <begin position="286"/>
        <end position="319"/>
    </location>
</feature>
<reference evidence="8" key="1">
    <citation type="submission" date="2021-01" db="EMBL/GenBank/DDBJ databases">
        <authorList>
            <person name="Corre E."/>
            <person name="Pelletier E."/>
            <person name="Niang G."/>
            <person name="Scheremetjew M."/>
            <person name="Finn R."/>
            <person name="Kale V."/>
            <person name="Holt S."/>
            <person name="Cochrane G."/>
            <person name="Meng A."/>
            <person name="Brown T."/>
            <person name="Cohen L."/>
        </authorList>
    </citation>
    <scope>NUCLEOTIDE SEQUENCE</scope>
    <source>
        <strain evidence="8">NIES-2562</strain>
    </source>
</reference>
<evidence type="ECO:0000256" key="3">
    <source>
        <dbReference type="ARBA" id="ARBA00022989"/>
    </source>
</evidence>
<feature type="compositionally biased region" description="Basic and acidic residues" evidence="5">
    <location>
        <begin position="378"/>
        <end position="393"/>
    </location>
</feature>
<evidence type="ECO:0000256" key="1">
    <source>
        <dbReference type="ARBA" id="ARBA00004141"/>
    </source>
</evidence>